<sequence>MWSELAGYRLNNYFFEPFRQFVSTASQLPSNTAHCIRLSGWTQLAEALGEEYTAADVDQLFFCPNDNSADNVADFASRGSPKRQPGFLRKASNKEYSEIFQAIKQNIQTFRFPNIKPLLHIKKSEGQRMKIIMELVVSWFNNSLTKINNQDNNKPPLQKDLAKGFEKTIEGLALAQGISRDEWCQEHLQLDPSIIPLDRWVEEESKELERKVLAHVQGNMEAFLGESVQEEADTLRGDGLLNDERDLSYKEPWYSLIKVIKSTAAHQVIPESWASLASGRERVEEDSLPQVQGDSQRAEHRTAPITHSLCQSLQALDEVRNNPALNTEEADIELGMVLNKPLLEWAMKRCRKALEQDNEILNPAQQKQVQRSYERYQQSLQMWEEKTAKDYSPRAHHSASSPPLQPTSAQPLEERHRAETAPSPSPSEASGCYTQEEPPALQHQELTQHSIIMDSQESSLPLSPIPQRQVHRGYHLPRPTQDAKQEPITSDQPEDADQEHSISSFRSEPIYTSTVRAPAKTEPETTS</sequence>
<feature type="compositionally biased region" description="Polar residues" evidence="1">
    <location>
        <begin position="501"/>
        <end position="515"/>
    </location>
</feature>
<gene>
    <name evidence="2" type="ORF">FIE12Z_12921</name>
</gene>
<accession>A0A395M681</accession>
<keyword evidence="3" id="KW-1185">Reference proteome</keyword>
<proteinExistence type="predicted"/>
<name>A0A395M681_9HYPO</name>
<reference evidence="2 3" key="1">
    <citation type="journal article" date="2018" name="PLoS Pathog.">
        <title>Evolution of structural diversity of trichothecenes, a family of toxins produced by plant pathogenic and entomopathogenic fungi.</title>
        <authorList>
            <person name="Proctor R.H."/>
            <person name="McCormick S.P."/>
            <person name="Kim H.S."/>
            <person name="Cardoza R.E."/>
            <person name="Stanley A.M."/>
            <person name="Lindo L."/>
            <person name="Kelly A."/>
            <person name="Brown D.W."/>
            <person name="Lee T."/>
            <person name="Vaughan M.M."/>
            <person name="Alexander N.J."/>
            <person name="Busman M."/>
            <person name="Gutierrez S."/>
        </authorList>
    </citation>
    <scope>NUCLEOTIDE SEQUENCE [LARGE SCALE GENOMIC DNA]</scope>
    <source>
        <strain evidence="2 3">NRRL 13405</strain>
    </source>
</reference>
<dbReference type="EMBL" id="PXXK01000807">
    <property type="protein sequence ID" value="RFN41799.1"/>
    <property type="molecule type" value="Genomic_DNA"/>
</dbReference>
<comment type="caution">
    <text evidence="2">The sequence shown here is derived from an EMBL/GenBank/DDBJ whole genome shotgun (WGS) entry which is preliminary data.</text>
</comment>
<feature type="region of interest" description="Disordered" evidence="1">
    <location>
        <begin position="385"/>
        <end position="434"/>
    </location>
</feature>
<evidence type="ECO:0000313" key="3">
    <source>
        <dbReference type="Proteomes" id="UP000265631"/>
    </source>
</evidence>
<protein>
    <submittedName>
        <fullName evidence="2">Uncharacterized protein</fullName>
    </submittedName>
</protein>
<organism evidence="2 3">
    <name type="scientific">Fusarium flagelliforme</name>
    <dbReference type="NCBI Taxonomy" id="2675880"/>
    <lineage>
        <taxon>Eukaryota</taxon>
        <taxon>Fungi</taxon>
        <taxon>Dikarya</taxon>
        <taxon>Ascomycota</taxon>
        <taxon>Pezizomycotina</taxon>
        <taxon>Sordariomycetes</taxon>
        <taxon>Hypocreomycetidae</taxon>
        <taxon>Hypocreales</taxon>
        <taxon>Nectriaceae</taxon>
        <taxon>Fusarium</taxon>
        <taxon>Fusarium incarnatum-equiseti species complex</taxon>
    </lineage>
</organism>
<evidence type="ECO:0000313" key="2">
    <source>
        <dbReference type="EMBL" id="RFN41799.1"/>
    </source>
</evidence>
<feature type="compositionally biased region" description="Low complexity" evidence="1">
    <location>
        <begin position="420"/>
        <end position="430"/>
    </location>
</feature>
<dbReference type="AlphaFoldDB" id="A0A395M681"/>
<dbReference type="Proteomes" id="UP000265631">
    <property type="component" value="Unassembled WGS sequence"/>
</dbReference>
<evidence type="ECO:0000256" key="1">
    <source>
        <dbReference type="SAM" id="MobiDB-lite"/>
    </source>
</evidence>
<feature type="region of interest" description="Disordered" evidence="1">
    <location>
        <begin position="457"/>
        <end position="527"/>
    </location>
</feature>